<gene>
    <name evidence="2" type="ORF">ADL12_33965</name>
</gene>
<evidence type="ECO:0000313" key="2">
    <source>
        <dbReference type="EMBL" id="KUL25924.1"/>
    </source>
</evidence>
<accession>A0A101JFG2</accession>
<dbReference type="EMBL" id="LLZG01000365">
    <property type="protein sequence ID" value="KUL25924.1"/>
    <property type="molecule type" value="Genomic_DNA"/>
</dbReference>
<keyword evidence="3" id="KW-1185">Reference proteome</keyword>
<dbReference type="InterPro" id="IPR049244">
    <property type="entry name" value="DUF6879"/>
</dbReference>
<protein>
    <recommendedName>
        <fullName evidence="1">DUF6879 domain-containing protein</fullName>
    </recommendedName>
</protein>
<proteinExistence type="predicted"/>
<evidence type="ECO:0000313" key="3">
    <source>
        <dbReference type="Proteomes" id="UP000053923"/>
    </source>
</evidence>
<comment type="caution">
    <text evidence="2">The sequence shown here is derived from an EMBL/GenBank/DDBJ whole genome shotgun (WGS) entry which is preliminary data.</text>
</comment>
<evidence type="ECO:0000259" key="1">
    <source>
        <dbReference type="Pfam" id="PF21806"/>
    </source>
</evidence>
<organism evidence="2 3">
    <name type="scientific">Streptomyces regalis</name>
    <dbReference type="NCBI Taxonomy" id="68262"/>
    <lineage>
        <taxon>Bacteria</taxon>
        <taxon>Bacillati</taxon>
        <taxon>Actinomycetota</taxon>
        <taxon>Actinomycetes</taxon>
        <taxon>Kitasatosporales</taxon>
        <taxon>Streptomycetaceae</taxon>
        <taxon>Streptomyces</taxon>
    </lineage>
</organism>
<feature type="domain" description="DUF6879" evidence="1">
    <location>
        <begin position="7"/>
        <end position="173"/>
    </location>
</feature>
<dbReference type="RefSeq" id="WP_062709344.1">
    <property type="nucleotide sequence ID" value="NZ_LLZG01000365.1"/>
</dbReference>
<dbReference type="AlphaFoldDB" id="A0A101JFG2"/>
<dbReference type="Pfam" id="PF21806">
    <property type="entry name" value="DUF6879"/>
    <property type="match status" value="1"/>
</dbReference>
<dbReference type="OrthoDB" id="4562627at2"/>
<dbReference type="Proteomes" id="UP000053923">
    <property type="component" value="Unassembled WGS sequence"/>
</dbReference>
<sequence>MAQSLSSFADLIRSVERSAVHLETRDVYAISNEDEGFAAWKRGHRLDPEDQESWWRPWLDLVQEVTAKGVVIRRARIVGEPPSEYIRYEHSFTFTNVAAGEEIRWLPRRQASDLALPGNDFWLFDDRIVQFNVFDGDGRWVNTDQTDAPAVVQLCSTAFNAVWEKAIPHDKYVI</sequence>
<reference evidence="3" key="1">
    <citation type="submission" date="2015-10" db="EMBL/GenBank/DDBJ databases">
        <authorList>
            <person name="Ju K.-S."/>
            <person name="Doroghazi J.R."/>
            <person name="Metcalf W.W."/>
        </authorList>
    </citation>
    <scope>NUCLEOTIDE SEQUENCE [LARGE SCALE GENOMIC DNA]</scope>
    <source>
        <strain evidence="3">NRRL 3151</strain>
    </source>
</reference>
<name>A0A101JFG2_9ACTN</name>